<keyword evidence="3" id="KW-0808">Transferase</keyword>
<evidence type="ECO:0008006" key="9">
    <source>
        <dbReference type="Google" id="ProtNLM"/>
    </source>
</evidence>
<dbReference type="STRING" id="2903.R1DTS1"/>
<name>A0A0D3ILL4_EMIH1</name>
<evidence type="ECO:0000313" key="8">
    <source>
        <dbReference type="Proteomes" id="UP000013827"/>
    </source>
</evidence>
<dbReference type="AlphaFoldDB" id="A0A0D3ILL4"/>
<dbReference type="PROSITE" id="PS00723">
    <property type="entry name" value="POLYPRENYL_SYNTHASE_1"/>
    <property type="match status" value="1"/>
</dbReference>
<dbReference type="SUPFAM" id="SSF48576">
    <property type="entry name" value="Terpenoid synthases"/>
    <property type="match status" value="1"/>
</dbReference>
<comment type="cofactor">
    <cofactor evidence="1">
        <name>Mg(2+)</name>
        <dbReference type="ChEBI" id="CHEBI:18420"/>
    </cofactor>
</comment>
<dbReference type="Proteomes" id="UP000013827">
    <property type="component" value="Unassembled WGS sequence"/>
</dbReference>
<reference evidence="7" key="2">
    <citation type="submission" date="2024-10" db="UniProtKB">
        <authorList>
            <consortium name="EnsemblProtists"/>
        </authorList>
    </citation>
    <scope>IDENTIFICATION</scope>
</reference>
<reference evidence="8" key="1">
    <citation type="journal article" date="2013" name="Nature">
        <title>Pan genome of the phytoplankton Emiliania underpins its global distribution.</title>
        <authorList>
            <person name="Read B.A."/>
            <person name="Kegel J."/>
            <person name="Klute M.J."/>
            <person name="Kuo A."/>
            <person name="Lefebvre S.C."/>
            <person name="Maumus F."/>
            <person name="Mayer C."/>
            <person name="Miller J."/>
            <person name="Monier A."/>
            <person name="Salamov A."/>
            <person name="Young J."/>
            <person name="Aguilar M."/>
            <person name="Claverie J.M."/>
            <person name="Frickenhaus S."/>
            <person name="Gonzalez K."/>
            <person name="Herman E.K."/>
            <person name="Lin Y.C."/>
            <person name="Napier J."/>
            <person name="Ogata H."/>
            <person name="Sarno A.F."/>
            <person name="Shmutz J."/>
            <person name="Schroeder D."/>
            <person name="de Vargas C."/>
            <person name="Verret F."/>
            <person name="von Dassow P."/>
            <person name="Valentin K."/>
            <person name="Van de Peer Y."/>
            <person name="Wheeler G."/>
            <person name="Dacks J.B."/>
            <person name="Delwiche C.F."/>
            <person name="Dyhrman S.T."/>
            <person name="Glockner G."/>
            <person name="John U."/>
            <person name="Richards T."/>
            <person name="Worden A.Z."/>
            <person name="Zhang X."/>
            <person name="Grigoriev I.V."/>
            <person name="Allen A.E."/>
            <person name="Bidle K."/>
            <person name="Borodovsky M."/>
            <person name="Bowler C."/>
            <person name="Brownlee C."/>
            <person name="Cock J.M."/>
            <person name="Elias M."/>
            <person name="Gladyshev V.N."/>
            <person name="Groth M."/>
            <person name="Guda C."/>
            <person name="Hadaegh A."/>
            <person name="Iglesias-Rodriguez M.D."/>
            <person name="Jenkins J."/>
            <person name="Jones B.M."/>
            <person name="Lawson T."/>
            <person name="Leese F."/>
            <person name="Lindquist E."/>
            <person name="Lobanov A."/>
            <person name="Lomsadze A."/>
            <person name="Malik S.B."/>
            <person name="Marsh M.E."/>
            <person name="Mackinder L."/>
            <person name="Mock T."/>
            <person name="Mueller-Roeber B."/>
            <person name="Pagarete A."/>
            <person name="Parker M."/>
            <person name="Probert I."/>
            <person name="Quesneville H."/>
            <person name="Raines C."/>
            <person name="Rensing S.A."/>
            <person name="Riano-Pachon D.M."/>
            <person name="Richier S."/>
            <person name="Rokitta S."/>
            <person name="Shiraiwa Y."/>
            <person name="Soanes D.M."/>
            <person name="van der Giezen M."/>
            <person name="Wahlund T.M."/>
            <person name="Williams B."/>
            <person name="Wilson W."/>
            <person name="Wolfe G."/>
            <person name="Wurch L.L."/>
        </authorList>
    </citation>
    <scope>NUCLEOTIDE SEQUENCE</scope>
</reference>
<evidence type="ECO:0000256" key="2">
    <source>
        <dbReference type="ARBA" id="ARBA00006706"/>
    </source>
</evidence>
<dbReference type="RefSeq" id="XP_005764578.1">
    <property type="nucleotide sequence ID" value="XM_005764521.1"/>
</dbReference>
<dbReference type="Gene3D" id="1.10.600.10">
    <property type="entry name" value="Farnesyl Diphosphate Synthase"/>
    <property type="match status" value="1"/>
</dbReference>
<dbReference type="eggNOG" id="KOG0776">
    <property type="taxonomic scope" value="Eukaryota"/>
</dbReference>
<keyword evidence="4" id="KW-0479">Metal-binding</keyword>
<dbReference type="GO" id="GO:1990234">
    <property type="term" value="C:transferase complex"/>
    <property type="evidence" value="ECO:0007669"/>
    <property type="project" value="TreeGrafter"/>
</dbReference>
<dbReference type="InterPro" id="IPR008949">
    <property type="entry name" value="Isoprenoid_synthase_dom_sf"/>
</dbReference>
<dbReference type="GO" id="GO:0008299">
    <property type="term" value="P:isoprenoid biosynthetic process"/>
    <property type="evidence" value="ECO:0007669"/>
    <property type="project" value="UniProtKB-KW"/>
</dbReference>
<dbReference type="KEGG" id="ehx:EMIHUDRAFT_54868"/>
<dbReference type="PANTHER" id="PTHR12001">
    <property type="entry name" value="GERANYLGERANYL PYROPHOSPHATE SYNTHASE"/>
    <property type="match status" value="1"/>
</dbReference>
<evidence type="ECO:0000313" key="7">
    <source>
        <dbReference type="EnsemblProtists" id="EOD12149"/>
    </source>
</evidence>
<dbReference type="EnsemblProtists" id="EOD12149">
    <property type="protein sequence ID" value="EOD12149"/>
    <property type="gene ID" value="EMIHUDRAFT_54868"/>
</dbReference>
<keyword evidence="6" id="KW-0414">Isoprene biosynthesis</keyword>
<dbReference type="CDD" id="cd00685">
    <property type="entry name" value="Trans_IPPS_HT"/>
    <property type="match status" value="1"/>
</dbReference>
<dbReference type="InterPro" id="IPR000092">
    <property type="entry name" value="Polyprenyl_synt"/>
</dbReference>
<evidence type="ECO:0000256" key="1">
    <source>
        <dbReference type="ARBA" id="ARBA00001946"/>
    </source>
</evidence>
<organism evidence="7 8">
    <name type="scientific">Emiliania huxleyi (strain CCMP1516)</name>
    <dbReference type="NCBI Taxonomy" id="280463"/>
    <lineage>
        <taxon>Eukaryota</taxon>
        <taxon>Haptista</taxon>
        <taxon>Haptophyta</taxon>
        <taxon>Prymnesiophyceae</taxon>
        <taxon>Isochrysidales</taxon>
        <taxon>Noelaerhabdaceae</taxon>
        <taxon>Emiliania</taxon>
    </lineage>
</organism>
<dbReference type="GO" id="GO:0006744">
    <property type="term" value="P:ubiquinone biosynthetic process"/>
    <property type="evidence" value="ECO:0007669"/>
    <property type="project" value="TreeGrafter"/>
</dbReference>
<dbReference type="PaxDb" id="2903-EOD12149"/>
<dbReference type="PANTHER" id="PTHR12001:SF69">
    <property type="entry name" value="ALL TRANS-POLYPRENYL-DIPHOSPHATE SYNTHASE PDSS1"/>
    <property type="match status" value="1"/>
</dbReference>
<evidence type="ECO:0000256" key="6">
    <source>
        <dbReference type="ARBA" id="ARBA00023229"/>
    </source>
</evidence>
<dbReference type="GeneID" id="17258270"/>
<dbReference type="InterPro" id="IPR033749">
    <property type="entry name" value="Polyprenyl_synt_CS"/>
</dbReference>
<accession>A0A0D3ILL4</accession>
<dbReference type="GO" id="GO:0046872">
    <property type="term" value="F:metal ion binding"/>
    <property type="evidence" value="ECO:0007669"/>
    <property type="project" value="UniProtKB-KW"/>
</dbReference>
<dbReference type="GO" id="GO:0004659">
    <property type="term" value="F:prenyltransferase activity"/>
    <property type="evidence" value="ECO:0007669"/>
    <property type="project" value="InterPro"/>
</dbReference>
<dbReference type="HOGENOM" id="CLU_014015_4_0_1"/>
<dbReference type="OMA" id="REITHYY"/>
<evidence type="ECO:0000256" key="4">
    <source>
        <dbReference type="ARBA" id="ARBA00022723"/>
    </source>
</evidence>
<comment type="similarity">
    <text evidence="2">Belongs to the FPP/GGPP synthase family.</text>
</comment>
<protein>
    <recommendedName>
        <fullName evidence="9">Prenyl transferase</fullName>
    </recommendedName>
</protein>
<keyword evidence="8" id="KW-1185">Reference proteome</keyword>
<keyword evidence="5" id="KW-0460">Magnesium</keyword>
<evidence type="ECO:0000256" key="3">
    <source>
        <dbReference type="ARBA" id="ARBA00022679"/>
    </source>
</evidence>
<sequence>FALVQPQLRPLDSSIRELVGTDHPVLAAAAHHFFERAGKRFRPTLVLLSSAAAAGGDPADARQQRLAEITEMIHAASLLHDDVIDVADTRRGAKTAHRIYGNKVAARASLLLARLKDVQVVELLATVIEEMVQGEMMQVRALPQQLLEFEHYVDKTYRKTAALMSLSCEAAVLLGGKPPDHAEALRAYGRHLGIAYQ</sequence>
<dbReference type="Pfam" id="PF00348">
    <property type="entry name" value="polyprenyl_synt"/>
    <property type="match status" value="1"/>
</dbReference>
<evidence type="ECO:0000256" key="5">
    <source>
        <dbReference type="ARBA" id="ARBA00022842"/>
    </source>
</evidence>
<proteinExistence type="inferred from homology"/>